<dbReference type="InterPro" id="IPR047647">
    <property type="entry name" value="ISAs1_transpos"/>
</dbReference>
<dbReference type="InterPro" id="IPR051698">
    <property type="entry name" value="Transposase_11-like"/>
</dbReference>
<feature type="compositionally biased region" description="Pro residues" evidence="1">
    <location>
        <begin position="34"/>
        <end position="44"/>
    </location>
</feature>
<feature type="region of interest" description="Disordered" evidence="1">
    <location>
        <begin position="1"/>
        <end position="47"/>
    </location>
</feature>
<evidence type="ECO:0000313" key="3">
    <source>
        <dbReference type="Proteomes" id="UP000324233"/>
    </source>
</evidence>
<dbReference type="PANTHER" id="PTHR30298:SF0">
    <property type="entry name" value="PROTEIN YBFL-RELATED"/>
    <property type="match status" value="1"/>
</dbReference>
<dbReference type="PANTHER" id="PTHR30298">
    <property type="entry name" value="H REPEAT-ASSOCIATED PREDICTED TRANSPOSASE"/>
    <property type="match status" value="1"/>
</dbReference>
<name>A0A5B9WDC4_9BACT</name>
<dbReference type="AlphaFoldDB" id="A0A5B9WDC4"/>
<keyword evidence="3" id="KW-1185">Reference proteome</keyword>
<feature type="compositionally biased region" description="Low complexity" evidence="1">
    <location>
        <begin position="8"/>
        <end position="28"/>
    </location>
</feature>
<organism evidence="2 3">
    <name type="scientific">Aquisphaera giovannonii</name>
    <dbReference type="NCBI Taxonomy" id="406548"/>
    <lineage>
        <taxon>Bacteria</taxon>
        <taxon>Pseudomonadati</taxon>
        <taxon>Planctomycetota</taxon>
        <taxon>Planctomycetia</taxon>
        <taxon>Isosphaerales</taxon>
        <taxon>Isosphaeraceae</taxon>
        <taxon>Aquisphaera</taxon>
    </lineage>
</organism>
<reference evidence="2 3" key="1">
    <citation type="submission" date="2019-08" db="EMBL/GenBank/DDBJ databases">
        <title>Deep-cultivation of Planctomycetes and their phenomic and genomic characterization uncovers novel biology.</title>
        <authorList>
            <person name="Wiegand S."/>
            <person name="Jogler M."/>
            <person name="Boedeker C."/>
            <person name="Pinto D."/>
            <person name="Vollmers J."/>
            <person name="Rivas-Marin E."/>
            <person name="Kohn T."/>
            <person name="Peeters S.H."/>
            <person name="Heuer A."/>
            <person name="Rast P."/>
            <person name="Oberbeckmann S."/>
            <person name="Bunk B."/>
            <person name="Jeske O."/>
            <person name="Meyerdierks A."/>
            <person name="Storesund J.E."/>
            <person name="Kallscheuer N."/>
            <person name="Luecker S."/>
            <person name="Lage O.M."/>
            <person name="Pohl T."/>
            <person name="Merkel B.J."/>
            <person name="Hornburger P."/>
            <person name="Mueller R.-W."/>
            <person name="Bruemmer F."/>
            <person name="Labrenz M."/>
            <person name="Spormann A.M."/>
            <person name="Op den Camp H."/>
            <person name="Overmann J."/>
            <person name="Amann R."/>
            <person name="Jetten M.S.M."/>
            <person name="Mascher T."/>
            <person name="Medema M.H."/>
            <person name="Devos D.P."/>
            <person name="Kaster A.-K."/>
            <person name="Ovreas L."/>
            <person name="Rohde M."/>
            <person name="Galperin M.Y."/>
            <person name="Jogler C."/>
        </authorList>
    </citation>
    <scope>NUCLEOTIDE SEQUENCE [LARGE SCALE GENOMIC DNA]</scope>
    <source>
        <strain evidence="2 3">OJF2</strain>
    </source>
</reference>
<evidence type="ECO:0000256" key="1">
    <source>
        <dbReference type="SAM" id="MobiDB-lite"/>
    </source>
</evidence>
<accession>A0A5B9WDC4</accession>
<dbReference type="NCBIfam" id="NF033564">
    <property type="entry name" value="transpos_ISAs1"/>
    <property type="match status" value="1"/>
</dbReference>
<protein>
    <submittedName>
        <fullName evidence="2">Uncharacterized protein</fullName>
    </submittedName>
</protein>
<gene>
    <name evidence="2" type="ORF">OJF2_72200</name>
</gene>
<proteinExistence type="predicted"/>
<dbReference type="EMBL" id="CP042997">
    <property type="protein sequence ID" value="QEH38616.1"/>
    <property type="molecule type" value="Genomic_DNA"/>
</dbReference>
<sequence>MRRDRRPSATAAAPADLAATEPAPAVPTREPPRPHPPPRCPPAPGAGTAECLRRWKGLESIGVAINISTRDGKESDAVRYYILSRPLGAKEFADAVHAHWTIENSLHWQLDVTFREDACRVRRGLADANLSVVRRAALGLLKNETSKKIGIKNKRLAAACNNHYIEKFFTQS</sequence>
<dbReference type="KEGG" id="agv:OJF2_72200"/>
<dbReference type="Proteomes" id="UP000324233">
    <property type="component" value="Chromosome"/>
</dbReference>
<evidence type="ECO:0000313" key="2">
    <source>
        <dbReference type="EMBL" id="QEH38616.1"/>
    </source>
</evidence>